<dbReference type="RefSeq" id="WP_148599954.1">
    <property type="nucleotide sequence ID" value="NZ_VSLD01000001.1"/>
</dbReference>
<feature type="binding site" evidence="5">
    <location>
        <position position="99"/>
    </location>
    <ligand>
        <name>phosphate</name>
        <dbReference type="ChEBI" id="CHEBI:43474"/>
    </ligand>
</feature>
<dbReference type="EMBL" id="VSLD01000001">
    <property type="protein sequence ID" value="TYD00653.1"/>
    <property type="molecule type" value="Genomic_DNA"/>
</dbReference>
<feature type="binding site" evidence="5">
    <location>
        <position position="81"/>
    </location>
    <ligand>
        <name>phosphate</name>
        <dbReference type="ChEBI" id="CHEBI:43474"/>
    </ligand>
</feature>
<accession>A0A5D0XV21</accession>
<dbReference type="PANTHER" id="PTHR42996:SF1">
    <property type="entry name" value="PHOSPHATE-BINDING PROTEIN PSTS"/>
    <property type="match status" value="1"/>
</dbReference>
<dbReference type="PANTHER" id="PTHR42996">
    <property type="entry name" value="PHOSPHATE-BINDING PROTEIN PSTS"/>
    <property type="match status" value="1"/>
</dbReference>
<evidence type="ECO:0000256" key="6">
    <source>
        <dbReference type="SAM" id="SignalP"/>
    </source>
</evidence>
<dbReference type="CDD" id="cd13565">
    <property type="entry name" value="PBP2_PstS"/>
    <property type="match status" value="1"/>
</dbReference>
<protein>
    <recommendedName>
        <fullName evidence="4">Phosphate-binding protein</fullName>
    </recommendedName>
</protein>
<gene>
    <name evidence="8" type="primary">pstS</name>
    <name evidence="8" type="ORF">FQ377_04325</name>
</gene>
<dbReference type="Gene3D" id="3.40.190.10">
    <property type="entry name" value="Periplasmic binding protein-like II"/>
    <property type="match status" value="2"/>
</dbReference>
<keyword evidence="2 4" id="KW-0813">Transport</keyword>
<dbReference type="PROSITE" id="PS51257">
    <property type="entry name" value="PROKAR_LIPOPROTEIN"/>
    <property type="match status" value="1"/>
</dbReference>
<feature type="signal peptide" evidence="6">
    <location>
        <begin position="1"/>
        <end position="24"/>
    </location>
</feature>
<keyword evidence="6" id="KW-0732">Signal</keyword>
<keyword evidence="3 4" id="KW-0592">Phosphate transport</keyword>
<dbReference type="InterPro" id="IPR050962">
    <property type="entry name" value="Phosphate-bind_PstS"/>
</dbReference>
<dbReference type="InterPro" id="IPR005673">
    <property type="entry name" value="ABC_phos-bd_PstS"/>
</dbReference>
<dbReference type="GO" id="GO:0042301">
    <property type="term" value="F:phosphate ion binding"/>
    <property type="evidence" value="ECO:0007669"/>
    <property type="project" value="InterPro"/>
</dbReference>
<dbReference type="Pfam" id="PF12849">
    <property type="entry name" value="PBP_like_2"/>
    <property type="match status" value="1"/>
</dbReference>
<feature type="domain" description="PBP" evidence="7">
    <location>
        <begin position="37"/>
        <end position="335"/>
    </location>
</feature>
<dbReference type="AlphaFoldDB" id="A0A5D0XV21"/>
<evidence type="ECO:0000313" key="8">
    <source>
        <dbReference type="EMBL" id="TYD00653.1"/>
    </source>
</evidence>
<evidence type="ECO:0000256" key="4">
    <source>
        <dbReference type="PIRNR" id="PIRNR002756"/>
    </source>
</evidence>
<dbReference type="NCBIfam" id="TIGR00975">
    <property type="entry name" value="3a0107s03"/>
    <property type="match status" value="1"/>
</dbReference>
<comment type="similarity">
    <text evidence="1 4">Belongs to the PstS family.</text>
</comment>
<evidence type="ECO:0000256" key="5">
    <source>
        <dbReference type="PIRSR" id="PIRSR002756-1"/>
    </source>
</evidence>
<dbReference type="GO" id="GO:0035435">
    <property type="term" value="P:phosphate ion transmembrane transport"/>
    <property type="evidence" value="ECO:0007669"/>
    <property type="project" value="InterPro"/>
</dbReference>
<evidence type="ECO:0000259" key="7">
    <source>
        <dbReference type="Pfam" id="PF12849"/>
    </source>
</evidence>
<name>A0A5D0XV21_9MICC</name>
<evidence type="ECO:0000256" key="3">
    <source>
        <dbReference type="ARBA" id="ARBA00022592"/>
    </source>
</evidence>
<organism evidence="8 9">
    <name type="scientific">Arthrobacter echini</name>
    <dbReference type="NCBI Taxonomy" id="1529066"/>
    <lineage>
        <taxon>Bacteria</taxon>
        <taxon>Bacillati</taxon>
        <taxon>Actinomycetota</taxon>
        <taxon>Actinomycetes</taxon>
        <taxon>Micrococcales</taxon>
        <taxon>Micrococcaceae</taxon>
        <taxon>Arthrobacter</taxon>
    </lineage>
</organism>
<dbReference type="SUPFAM" id="SSF53850">
    <property type="entry name" value="Periplasmic binding protein-like II"/>
    <property type="match status" value="1"/>
</dbReference>
<feature type="chain" id="PRO_5022678476" description="Phosphate-binding protein" evidence="6">
    <location>
        <begin position="25"/>
        <end position="369"/>
    </location>
</feature>
<keyword evidence="9" id="KW-1185">Reference proteome</keyword>
<evidence type="ECO:0000256" key="1">
    <source>
        <dbReference type="ARBA" id="ARBA00008725"/>
    </source>
</evidence>
<sequence>MKALRSGRTMAVISLAALALTACGSDDVTGGAPADAASGSSTLSGTLTGAGSSAQNAAMTAWQSGFAASSGADVQYSPDGSGAGRDAFLAEGVQFAGSDAALDDEEYDASKEICGPDGAIDIPVYVSPIAIAFNLPGIDTLDLDAATIASVFRGEVESWDDEAIAAQNEGVELPTTPITVVHRADDSGTTENFTEYLAAAAPEAWTDEADGAWPEALVAENAQGTNGVVSTTTGTDGAITYADASAVGDLGRVSVLVGEEYVPLSADAAGRAVEAATRVAGRSDVDMSLELERDTTESGAYPVVLVSYHVVCSSYADQETVDLVKAFETYVVSAEGQDAAAASAGSAPLPEDIRADAMTAIGSITVGSS</sequence>
<proteinExistence type="inferred from homology"/>
<evidence type="ECO:0000256" key="2">
    <source>
        <dbReference type="ARBA" id="ARBA00022448"/>
    </source>
</evidence>
<reference evidence="8 9" key="1">
    <citation type="submission" date="2019-08" db="EMBL/GenBank/DDBJ databases">
        <title>Genone of Arthrobacter echini P9.</title>
        <authorList>
            <person name="Bowman J.P."/>
        </authorList>
    </citation>
    <scope>NUCLEOTIDE SEQUENCE [LARGE SCALE GENOMIC DNA]</scope>
    <source>
        <strain evidence="8 9">P9</strain>
    </source>
</reference>
<comment type="caution">
    <text evidence="8">The sequence shown here is derived from an EMBL/GenBank/DDBJ whole genome shotgun (WGS) entry which is preliminary data.</text>
</comment>
<dbReference type="PIRSF" id="PIRSF002756">
    <property type="entry name" value="PstS"/>
    <property type="match status" value="1"/>
</dbReference>
<feature type="binding site" evidence="5">
    <location>
        <begin position="52"/>
        <end position="54"/>
    </location>
    <ligand>
        <name>phosphate</name>
        <dbReference type="ChEBI" id="CHEBI:43474"/>
    </ligand>
</feature>
<dbReference type="Proteomes" id="UP000323410">
    <property type="component" value="Unassembled WGS sequence"/>
</dbReference>
<dbReference type="GO" id="GO:0043190">
    <property type="term" value="C:ATP-binding cassette (ABC) transporter complex"/>
    <property type="evidence" value="ECO:0007669"/>
    <property type="project" value="InterPro"/>
</dbReference>
<evidence type="ECO:0000313" key="9">
    <source>
        <dbReference type="Proteomes" id="UP000323410"/>
    </source>
</evidence>
<dbReference type="OrthoDB" id="9801510at2"/>
<dbReference type="InterPro" id="IPR024370">
    <property type="entry name" value="PBP_domain"/>
</dbReference>
<feature type="binding site" evidence="5">
    <location>
        <begin position="187"/>
        <end position="189"/>
    </location>
    <ligand>
        <name>phosphate</name>
        <dbReference type="ChEBI" id="CHEBI:43474"/>
    </ligand>
</feature>